<accession>A0A481ZB16</accession>
<evidence type="ECO:0000259" key="4">
    <source>
        <dbReference type="PROSITE" id="PS51206"/>
    </source>
</evidence>
<keyword evidence="2" id="KW-0378">Hydrolase</keyword>
<dbReference type="SUPFAM" id="SSF52540">
    <property type="entry name" value="P-loop containing nucleoside triphosphate hydrolases"/>
    <property type="match status" value="1"/>
</dbReference>
<dbReference type="PROSITE" id="PS51206">
    <property type="entry name" value="SF3_HELICASE_1"/>
    <property type="match status" value="1"/>
</dbReference>
<dbReference type="InterPro" id="IPR056443">
    <property type="entry name" value="AEP_C962R"/>
</dbReference>
<name>A0A481ZB16_9VIRU</name>
<evidence type="ECO:0000256" key="1">
    <source>
        <dbReference type="ARBA" id="ARBA00022741"/>
    </source>
</evidence>
<dbReference type="Gene3D" id="3.40.50.300">
    <property type="entry name" value="P-loop containing nucleotide triphosphate hydrolases"/>
    <property type="match status" value="1"/>
</dbReference>
<dbReference type="Pfam" id="PF23162">
    <property type="entry name" value="AEP_C962R"/>
    <property type="match status" value="1"/>
</dbReference>
<organism evidence="5">
    <name type="scientific">Pithovirus LCPAC403</name>
    <dbReference type="NCBI Taxonomy" id="2506596"/>
    <lineage>
        <taxon>Viruses</taxon>
        <taxon>Pithoviruses</taxon>
    </lineage>
</organism>
<dbReference type="Pfam" id="PF08707">
    <property type="entry name" value="PriCT_2"/>
    <property type="match status" value="1"/>
</dbReference>
<sequence length="883" mass="103583">MEPEIDSWRNYFILSDKKTHCLGTDDSYVLLPEKKREKFWFEYLQRQNRTLAIKEIFDDTVPLITDFEFIFAGQNHKEAYGDTFKEKLVTIHQNIIIKHFDFSTNLPQRLFGCTFEEDIEKLDSKISKLKIHFHFPYVKLPRDLVSKFFIPLLVKTLNVDEDILNSMNKKPCEPWSKIITSKYNPLALYGSSTRILTGCYIREDDKCASVPKVNLMNYIKVRYHSDIINENVSLHKLKDLSLEGIFFLPFILSSNFEPPSEITPIENEEIIEDDTNYFPDKLEMAKAFMKMLSPHRATNFAFWISIGKCLHSITNGTVIGLSLWKQFTHKHSKEGDQKNDREEKYYNTFCRNPLTEKTLGWYASKDNPKMYHRWKKRWIESELSRSLSDGEIRQTYIAKLFYKCYWMKYICSSYKHKDWYTFKNGTWCRTDGYVAMKNEIDGNFSDIFRKKRDYLKHQTKDIDVNQDKEFIDRVNFRITIIEKLLDSHHLGSPGWINSIITQSAIYFHKDDVENLMNDNVNLTGLANGIIETYENGAFFREGTPEDYVSKKINISWIDLTLDSGLVIKLINYLEQVFPDRELRMYVRKIAAGWLKSGNPYKKFIIFTGDTDASKSIYKKLIETAYGLDVYVFNIPITMFTQKRKSGPSPAMSQGQCAKLLICQEPDSDDVMKGGMIKEISGGDSLFTRKLYSNGGSIKATYQVIEVCNNPPKMDDVDPAIEQRMCFIPFISLFKRKGRILTEEEIKKYGDNIFEVNPFFDAEIPSLARAFIWLCVHDYPRYIEEGLEIQPKIAKDYTEKYWESTNVYNLFISENVEQKLPDYETLSVNTIYMDFTRWFRQCYPHTARVSREKFMKNISEKIGNPSEGIWTGMKSRNINSEFQR</sequence>
<evidence type="ECO:0000256" key="2">
    <source>
        <dbReference type="ARBA" id="ARBA00022801"/>
    </source>
</evidence>
<gene>
    <name evidence="5" type="ORF">LCPAC403_02570</name>
</gene>
<dbReference type="InterPro" id="IPR014819">
    <property type="entry name" value="PriCT_2"/>
</dbReference>
<dbReference type="EMBL" id="MK500590">
    <property type="protein sequence ID" value="QBK93123.1"/>
    <property type="molecule type" value="Genomic_DNA"/>
</dbReference>
<evidence type="ECO:0000256" key="3">
    <source>
        <dbReference type="ARBA" id="ARBA00022840"/>
    </source>
</evidence>
<keyword evidence="1" id="KW-0547">Nucleotide-binding</keyword>
<dbReference type="GO" id="GO:0004386">
    <property type="term" value="F:helicase activity"/>
    <property type="evidence" value="ECO:0007669"/>
    <property type="project" value="UniProtKB-KW"/>
</dbReference>
<protein>
    <submittedName>
        <fullName evidence="5">D5-like helicase-primase</fullName>
    </submittedName>
</protein>
<dbReference type="GO" id="GO:0016787">
    <property type="term" value="F:hydrolase activity"/>
    <property type="evidence" value="ECO:0007669"/>
    <property type="project" value="UniProtKB-KW"/>
</dbReference>
<evidence type="ECO:0000313" key="5">
    <source>
        <dbReference type="EMBL" id="QBK93123.1"/>
    </source>
</evidence>
<keyword evidence="5" id="KW-0347">Helicase</keyword>
<dbReference type="InterPro" id="IPR027417">
    <property type="entry name" value="P-loop_NTPase"/>
</dbReference>
<feature type="domain" description="SF3 helicase" evidence="4">
    <location>
        <begin position="581"/>
        <end position="742"/>
    </location>
</feature>
<dbReference type="PANTHER" id="PTHR35372">
    <property type="entry name" value="ATP BINDING PROTEIN-RELATED"/>
    <property type="match status" value="1"/>
</dbReference>
<dbReference type="PANTHER" id="PTHR35372:SF2">
    <property type="entry name" value="SF3 HELICASE DOMAIN-CONTAINING PROTEIN"/>
    <property type="match status" value="1"/>
</dbReference>
<dbReference type="InterPro" id="IPR014015">
    <property type="entry name" value="Helicase_SF3_DNA-vir"/>
</dbReference>
<dbReference type="InterPro" id="IPR051620">
    <property type="entry name" value="ORF904-like_C"/>
</dbReference>
<dbReference type="GO" id="GO:0005524">
    <property type="term" value="F:ATP binding"/>
    <property type="evidence" value="ECO:0007669"/>
    <property type="project" value="UniProtKB-KW"/>
</dbReference>
<reference evidence="5" key="1">
    <citation type="journal article" date="2019" name="MBio">
        <title>Virus Genomes from Deep Sea Sediments Expand the Ocean Megavirome and Support Independent Origins of Viral Gigantism.</title>
        <authorList>
            <person name="Backstrom D."/>
            <person name="Yutin N."/>
            <person name="Jorgensen S.L."/>
            <person name="Dharamshi J."/>
            <person name="Homa F."/>
            <person name="Zaremba-Niedwiedzka K."/>
            <person name="Spang A."/>
            <person name="Wolf Y.I."/>
            <person name="Koonin E.V."/>
            <person name="Ettema T.J."/>
        </authorList>
    </citation>
    <scope>NUCLEOTIDE SEQUENCE</scope>
</reference>
<proteinExistence type="predicted"/>
<keyword evidence="3" id="KW-0067">ATP-binding</keyword>